<protein>
    <submittedName>
        <fullName evidence="1">Uncharacterized protein</fullName>
    </submittedName>
</protein>
<keyword evidence="2" id="KW-1185">Reference proteome</keyword>
<sequence length="104" mass="11261">MAAECCSVMSRRHLLNLRTLQQCHLPQRHGTQSVTSADLCSVAFVVLVFVFHQCHLAAENSREAPTLVRGTATSSLTLIPTAEGPLPSYTVPPRPTSTAFSELV</sequence>
<dbReference type="EMBL" id="ML145168">
    <property type="protein sequence ID" value="TBU55449.1"/>
    <property type="molecule type" value="Genomic_DNA"/>
</dbReference>
<gene>
    <name evidence="1" type="ORF">BD310DRAFT_933670</name>
</gene>
<proteinExistence type="predicted"/>
<evidence type="ECO:0000313" key="2">
    <source>
        <dbReference type="Proteomes" id="UP000292082"/>
    </source>
</evidence>
<organism evidence="1 2">
    <name type="scientific">Dichomitus squalens</name>
    <dbReference type="NCBI Taxonomy" id="114155"/>
    <lineage>
        <taxon>Eukaryota</taxon>
        <taxon>Fungi</taxon>
        <taxon>Dikarya</taxon>
        <taxon>Basidiomycota</taxon>
        <taxon>Agaricomycotina</taxon>
        <taxon>Agaricomycetes</taxon>
        <taxon>Polyporales</taxon>
        <taxon>Polyporaceae</taxon>
        <taxon>Dichomitus</taxon>
    </lineage>
</organism>
<accession>A0A4Q9PMI3</accession>
<name>A0A4Q9PMI3_9APHY</name>
<reference evidence="1 2" key="1">
    <citation type="submission" date="2019-01" db="EMBL/GenBank/DDBJ databases">
        <title>Draft genome sequences of three monokaryotic isolates of the white-rot basidiomycete fungus Dichomitus squalens.</title>
        <authorList>
            <consortium name="DOE Joint Genome Institute"/>
            <person name="Lopez S.C."/>
            <person name="Andreopoulos B."/>
            <person name="Pangilinan J."/>
            <person name="Lipzen A."/>
            <person name="Riley R."/>
            <person name="Ahrendt S."/>
            <person name="Ng V."/>
            <person name="Barry K."/>
            <person name="Daum C."/>
            <person name="Grigoriev I.V."/>
            <person name="Hilden K.S."/>
            <person name="Makela M.R."/>
            <person name="de Vries R.P."/>
        </authorList>
    </citation>
    <scope>NUCLEOTIDE SEQUENCE [LARGE SCALE GENOMIC DNA]</scope>
    <source>
        <strain evidence="1 2">CBS 464.89</strain>
    </source>
</reference>
<dbReference type="Proteomes" id="UP000292082">
    <property type="component" value="Unassembled WGS sequence"/>
</dbReference>
<dbReference type="AlphaFoldDB" id="A0A4Q9PMI3"/>
<evidence type="ECO:0000313" key="1">
    <source>
        <dbReference type="EMBL" id="TBU55449.1"/>
    </source>
</evidence>